<dbReference type="EMBL" id="BARS01011996">
    <property type="protein sequence ID" value="GAF95984.1"/>
    <property type="molecule type" value="Genomic_DNA"/>
</dbReference>
<gene>
    <name evidence="1" type="ORF">S01H1_21585</name>
</gene>
<evidence type="ECO:0000313" key="1">
    <source>
        <dbReference type="EMBL" id="GAF95984.1"/>
    </source>
</evidence>
<accession>X0TS06</accession>
<feature type="non-terminal residue" evidence="1">
    <location>
        <position position="70"/>
    </location>
</feature>
<comment type="caution">
    <text evidence="1">The sequence shown here is derived from an EMBL/GenBank/DDBJ whole genome shotgun (WGS) entry which is preliminary data.</text>
</comment>
<reference evidence="1" key="1">
    <citation type="journal article" date="2014" name="Front. Microbiol.">
        <title>High frequency of phylogenetically diverse reductive dehalogenase-homologous genes in deep subseafloor sedimentary metagenomes.</title>
        <authorList>
            <person name="Kawai M."/>
            <person name="Futagami T."/>
            <person name="Toyoda A."/>
            <person name="Takaki Y."/>
            <person name="Nishi S."/>
            <person name="Hori S."/>
            <person name="Arai W."/>
            <person name="Tsubouchi T."/>
            <person name="Morono Y."/>
            <person name="Uchiyama I."/>
            <person name="Ito T."/>
            <person name="Fujiyama A."/>
            <person name="Inagaki F."/>
            <person name="Takami H."/>
        </authorList>
    </citation>
    <scope>NUCLEOTIDE SEQUENCE</scope>
    <source>
        <strain evidence="1">Expedition CK06-06</strain>
    </source>
</reference>
<evidence type="ECO:0008006" key="2">
    <source>
        <dbReference type="Google" id="ProtNLM"/>
    </source>
</evidence>
<dbReference type="AlphaFoldDB" id="X0TS06"/>
<organism evidence="1">
    <name type="scientific">marine sediment metagenome</name>
    <dbReference type="NCBI Taxonomy" id="412755"/>
    <lineage>
        <taxon>unclassified sequences</taxon>
        <taxon>metagenomes</taxon>
        <taxon>ecological metagenomes</taxon>
    </lineage>
</organism>
<sequence length="70" mass="8228">MRKSRYLVLIATIFFISAIFGVSNGKFSQNITDEETQKKYNYYDNPQVCLGCHIEKFEMWETSQMSKAFT</sequence>
<proteinExistence type="predicted"/>
<protein>
    <recommendedName>
        <fullName evidence="2">Cytochrome c-552/4 domain-containing protein</fullName>
    </recommendedName>
</protein>
<name>X0TS06_9ZZZZ</name>